<keyword evidence="1" id="KW-0472">Membrane</keyword>
<dbReference type="OrthoDB" id="8478408at2"/>
<protein>
    <submittedName>
        <fullName evidence="2">Uncharacterized protein</fullName>
    </submittedName>
</protein>
<feature type="transmembrane region" description="Helical" evidence="1">
    <location>
        <begin position="57"/>
        <end position="78"/>
    </location>
</feature>
<name>A0A6C1KK52_XANAU</name>
<evidence type="ECO:0000256" key="1">
    <source>
        <dbReference type="SAM" id="Phobius"/>
    </source>
</evidence>
<keyword evidence="1" id="KW-1133">Transmembrane helix</keyword>
<evidence type="ECO:0000313" key="3">
    <source>
        <dbReference type="Proteomes" id="UP000305131"/>
    </source>
</evidence>
<dbReference type="AlphaFoldDB" id="A0A6C1KK52"/>
<keyword evidence="1" id="KW-0812">Transmembrane</keyword>
<dbReference type="RefSeq" id="WP_138397690.1">
    <property type="nucleotide sequence ID" value="NZ_JBAFVI010000009.1"/>
</dbReference>
<proteinExistence type="predicted"/>
<dbReference type="EMBL" id="VAUP01000004">
    <property type="protein sequence ID" value="TLX44688.1"/>
    <property type="molecule type" value="Genomic_DNA"/>
</dbReference>
<dbReference type="Proteomes" id="UP000305131">
    <property type="component" value="Unassembled WGS sequence"/>
</dbReference>
<organism evidence="2 3">
    <name type="scientific">Xanthobacter autotrophicus</name>
    <dbReference type="NCBI Taxonomy" id="280"/>
    <lineage>
        <taxon>Bacteria</taxon>
        <taxon>Pseudomonadati</taxon>
        <taxon>Pseudomonadota</taxon>
        <taxon>Alphaproteobacteria</taxon>
        <taxon>Hyphomicrobiales</taxon>
        <taxon>Xanthobacteraceae</taxon>
        <taxon>Xanthobacter</taxon>
    </lineage>
</organism>
<sequence>MRASRFTEEQITEQQLFELPAELKLALGVPKKPDDKDLEPHCDIMLDLRFRGSLRLAITRVAMIVIGTATPAVIGAYAAGKGSLGLAAVMFIAALFSGVATVFPALKKT</sequence>
<accession>A0A6C1KK52</accession>
<reference evidence="2 3" key="1">
    <citation type="submission" date="2019-05" db="EMBL/GenBank/DDBJ databases">
        <authorList>
            <person name="Zhou X."/>
        </authorList>
    </citation>
    <scope>NUCLEOTIDE SEQUENCE [LARGE SCALE GENOMIC DNA]</scope>
    <source>
        <strain evidence="2 3">DSM 432</strain>
    </source>
</reference>
<dbReference type="GeneID" id="95772058"/>
<gene>
    <name evidence="2" type="ORF">FBQ73_01095</name>
</gene>
<comment type="caution">
    <text evidence="2">The sequence shown here is derived from an EMBL/GenBank/DDBJ whole genome shotgun (WGS) entry which is preliminary data.</text>
</comment>
<evidence type="ECO:0000313" key="2">
    <source>
        <dbReference type="EMBL" id="TLX44688.1"/>
    </source>
</evidence>
<feature type="transmembrane region" description="Helical" evidence="1">
    <location>
        <begin position="84"/>
        <end position="106"/>
    </location>
</feature>